<dbReference type="PROSITE" id="PS51186">
    <property type="entry name" value="GNAT"/>
    <property type="match status" value="1"/>
</dbReference>
<accession>A0ABS5J5L4</accession>
<evidence type="ECO:0000313" key="3">
    <source>
        <dbReference type="Proteomes" id="UP000676386"/>
    </source>
</evidence>
<dbReference type="Pfam" id="PF13302">
    <property type="entry name" value="Acetyltransf_3"/>
    <property type="match status" value="1"/>
</dbReference>
<sequence>MTQQTDRLILAPPQQPDVERYFEIFSDPDTNLFNPNGPLKSFADALEIFSKNLLHWQEHDFGSWTIKLKNSPANIIGFGGLSYKKYGNDLKLNLGYRFDKNHWGKGYATELARYAIDFGFNTLSKNEIWALVRPANTVSVKVLEKSGMLLADELDDVPGDVKSLVFKAAR</sequence>
<organism evidence="2 3">
    <name type="scientific">Chitinophaga hostae</name>
    <dbReference type="NCBI Taxonomy" id="2831022"/>
    <lineage>
        <taxon>Bacteria</taxon>
        <taxon>Pseudomonadati</taxon>
        <taxon>Bacteroidota</taxon>
        <taxon>Chitinophagia</taxon>
        <taxon>Chitinophagales</taxon>
        <taxon>Chitinophagaceae</taxon>
        <taxon>Chitinophaga</taxon>
    </lineage>
</organism>
<dbReference type="RefSeq" id="WP_211975513.1">
    <property type="nucleotide sequence ID" value="NZ_CBFHAM010000008.1"/>
</dbReference>
<keyword evidence="3" id="KW-1185">Reference proteome</keyword>
<dbReference type="InterPro" id="IPR000182">
    <property type="entry name" value="GNAT_dom"/>
</dbReference>
<reference evidence="2 3" key="1">
    <citation type="submission" date="2021-04" db="EMBL/GenBank/DDBJ databases">
        <title>Chitinophaga sp. nov., isolated from the rhizosphere soil.</title>
        <authorList>
            <person name="He S."/>
        </authorList>
    </citation>
    <scope>NUCLEOTIDE SEQUENCE [LARGE SCALE GENOMIC DNA]</scope>
    <source>
        <strain evidence="2 3">2R12</strain>
    </source>
</reference>
<feature type="domain" description="N-acetyltransferase" evidence="1">
    <location>
        <begin position="8"/>
        <end position="170"/>
    </location>
</feature>
<comment type="caution">
    <text evidence="2">The sequence shown here is derived from an EMBL/GenBank/DDBJ whole genome shotgun (WGS) entry which is preliminary data.</text>
</comment>
<protein>
    <submittedName>
        <fullName evidence="2">GNAT family N-acetyltransferase</fullName>
    </submittedName>
</protein>
<name>A0ABS5J5L4_9BACT</name>
<gene>
    <name evidence="2" type="ORF">KE626_23810</name>
</gene>
<dbReference type="PANTHER" id="PTHR43792:SF1">
    <property type="entry name" value="N-ACETYLTRANSFERASE DOMAIN-CONTAINING PROTEIN"/>
    <property type="match status" value="1"/>
</dbReference>
<dbReference type="InterPro" id="IPR016181">
    <property type="entry name" value="Acyl_CoA_acyltransferase"/>
</dbReference>
<dbReference type="SUPFAM" id="SSF55729">
    <property type="entry name" value="Acyl-CoA N-acyltransferases (Nat)"/>
    <property type="match status" value="1"/>
</dbReference>
<dbReference type="EMBL" id="JAGTXB010000014">
    <property type="protein sequence ID" value="MBS0030373.1"/>
    <property type="molecule type" value="Genomic_DNA"/>
</dbReference>
<dbReference type="Gene3D" id="3.40.630.30">
    <property type="match status" value="1"/>
</dbReference>
<proteinExistence type="predicted"/>
<evidence type="ECO:0000259" key="1">
    <source>
        <dbReference type="PROSITE" id="PS51186"/>
    </source>
</evidence>
<dbReference type="InterPro" id="IPR051531">
    <property type="entry name" value="N-acetyltransferase"/>
</dbReference>
<dbReference type="Proteomes" id="UP000676386">
    <property type="component" value="Unassembled WGS sequence"/>
</dbReference>
<dbReference type="PANTHER" id="PTHR43792">
    <property type="entry name" value="GNAT FAMILY, PUTATIVE (AFU_ORTHOLOGUE AFUA_3G00765)-RELATED-RELATED"/>
    <property type="match status" value="1"/>
</dbReference>
<evidence type="ECO:0000313" key="2">
    <source>
        <dbReference type="EMBL" id="MBS0030373.1"/>
    </source>
</evidence>